<comment type="caution">
    <text evidence="3">The sequence shown here is derived from an EMBL/GenBank/DDBJ whole genome shotgun (WGS) entry which is preliminary data.</text>
</comment>
<evidence type="ECO:0000259" key="2">
    <source>
        <dbReference type="PROSITE" id="PS50181"/>
    </source>
</evidence>
<dbReference type="PROSITE" id="PS50181">
    <property type="entry name" value="FBOX"/>
    <property type="match status" value="1"/>
</dbReference>
<dbReference type="Pfam" id="PF07734">
    <property type="entry name" value="FBA_1"/>
    <property type="match status" value="1"/>
</dbReference>
<accession>A0AAW2KIL2</accession>
<dbReference type="SUPFAM" id="SSF81383">
    <property type="entry name" value="F-box domain"/>
    <property type="match status" value="1"/>
</dbReference>
<dbReference type="CDD" id="cd22157">
    <property type="entry name" value="F-box_AtFBW1-like"/>
    <property type="match status" value="1"/>
</dbReference>
<organism evidence="3">
    <name type="scientific">Sesamum radiatum</name>
    <name type="common">Black benniseed</name>
    <dbReference type="NCBI Taxonomy" id="300843"/>
    <lineage>
        <taxon>Eukaryota</taxon>
        <taxon>Viridiplantae</taxon>
        <taxon>Streptophyta</taxon>
        <taxon>Embryophyta</taxon>
        <taxon>Tracheophyta</taxon>
        <taxon>Spermatophyta</taxon>
        <taxon>Magnoliopsida</taxon>
        <taxon>eudicotyledons</taxon>
        <taxon>Gunneridae</taxon>
        <taxon>Pentapetalae</taxon>
        <taxon>asterids</taxon>
        <taxon>lamiids</taxon>
        <taxon>Lamiales</taxon>
        <taxon>Pedaliaceae</taxon>
        <taxon>Sesamum</taxon>
    </lineage>
</organism>
<feature type="domain" description="F-box" evidence="2">
    <location>
        <begin position="1"/>
        <end position="44"/>
    </location>
</feature>
<dbReference type="Gene3D" id="1.20.1280.50">
    <property type="match status" value="1"/>
</dbReference>
<dbReference type="Pfam" id="PF00646">
    <property type="entry name" value="F-box"/>
    <property type="match status" value="1"/>
</dbReference>
<feature type="region of interest" description="Disordered" evidence="1">
    <location>
        <begin position="352"/>
        <end position="378"/>
    </location>
</feature>
<reference evidence="3" key="2">
    <citation type="journal article" date="2024" name="Plant">
        <title>Genomic evolution and insights into agronomic trait innovations of Sesamum species.</title>
        <authorList>
            <person name="Miao H."/>
            <person name="Wang L."/>
            <person name="Qu L."/>
            <person name="Liu H."/>
            <person name="Sun Y."/>
            <person name="Le M."/>
            <person name="Wang Q."/>
            <person name="Wei S."/>
            <person name="Zheng Y."/>
            <person name="Lin W."/>
            <person name="Duan Y."/>
            <person name="Cao H."/>
            <person name="Xiong S."/>
            <person name="Wang X."/>
            <person name="Wei L."/>
            <person name="Li C."/>
            <person name="Ma Q."/>
            <person name="Ju M."/>
            <person name="Zhao R."/>
            <person name="Li G."/>
            <person name="Mu C."/>
            <person name="Tian Q."/>
            <person name="Mei H."/>
            <person name="Zhang T."/>
            <person name="Gao T."/>
            <person name="Zhang H."/>
        </authorList>
    </citation>
    <scope>NUCLEOTIDE SEQUENCE</scope>
    <source>
        <strain evidence="3">G02</strain>
    </source>
</reference>
<dbReference type="InterPro" id="IPR036047">
    <property type="entry name" value="F-box-like_dom_sf"/>
</dbReference>
<dbReference type="AlphaFoldDB" id="A0AAW2KIL2"/>
<reference evidence="3" key="1">
    <citation type="submission" date="2020-06" db="EMBL/GenBank/DDBJ databases">
        <authorList>
            <person name="Li T."/>
            <person name="Hu X."/>
            <person name="Zhang T."/>
            <person name="Song X."/>
            <person name="Zhang H."/>
            <person name="Dai N."/>
            <person name="Sheng W."/>
            <person name="Hou X."/>
            <person name="Wei L."/>
        </authorList>
    </citation>
    <scope>NUCLEOTIDE SEQUENCE</scope>
    <source>
        <strain evidence="3">G02</strain>
        <tissue evidence="3">Leaf</tissue>
    </source>
</reference>
<name>A0AAW2KIL2_SESRA</name>
<evidence type="ECO:0000256" key="1">
    <source>
        <dbReference type="SAM" id="MobiDB-lite"/>
    </source>
</evidence>
<dbReference type="SMART" id="SM00256">
    <property type="entry name" value="FBOX"/>
    <property type="match status" value="1"/>
</dbReference>
<dbReference type="EMBL" id="JACGWJ010000028">
    <property type="protein sequence ID" value="KAL0306770.1"/>
    <property type="molecule type" value="Genomic_DNA"/>
</dbReference>
<dbReference type="PANTHER" id="PTHR31672">
    <property type="entry name" value="BNACNNG10540D PROTEIN"/>
    <property type="match status" value="1"/>
</dbReference>
<gene>
    <name evidence="3" type="ORF">Sradi_6094300</name>
</gene>
<dbReference type="InterPro" id="IPR001810">
    <property type="entry name" value="F-box_dom"/>
</dbReference>
<proteinExistence type="predicted"/>
<sequence length="400" mass="45484">MSDYLPEEALTHILSRLPPKSLIKFRCVSKSWNSLISTPYFISLHAQQSALSNSRADPVTDFIVRRYSKDEKAEIYSVHSDSAEFLEQNYVRIENPFRHMTRFYYRILGSSNGVLCLSDDLFGHTHSIFLWNPVIRRKVALPLPKATFESTWPCMCVLGFGFDVKNGDFKVVRVAYAQVDYGYSVPPKAFVNGKVHWVAYRSKARQDEVENLIIVFDMSNEVFDELPLPDILTNELPFNLNAAVLDHSLAIYQCDARSWSKSCSIWVMKKYGDVESWSKHLHINVEEGFGTILGVRRNGDILLTARNGGLIAYNQDTKATMELGILGTKDSFYVCSHAESLALLIEGEEAREHPPSENLDQCGSSGDNDEDPYERVTKGEVRKQTSMLQYLTAMLEGWFM</sequence>
<protein>
    <submittedName>
        <fullName evidence="3">F-box protein</fullName>
    </submittedName>
</protein>
<dbReference type="InterPro" id="IPR017451">
    <property type="entry name" value="F-box-assoc_interact_dom"/>
</dbReference>
<evidence type="ECO:0000313" key="3">
    <source>
        <dbReference type="EMBL" id="KAL0306770.1"/>
    </source>
</evidence>
<dbReference type="PANTHER" id="PTHR31672:SF6">
    <property type="entry name" value="F-BOX DOMAIN-CONTAINING PROTEIN"/>
    <property type="match status" value="1"/>
</dbReference>
<dbReference type="NCBIfam" id="TIGR01640">
    <property type="entry name" value="F_box_assoc_1"/>
    <property type="match status" value="1"/>
</dbReference>
<dbReference type="InterPro" id="IPR050796">
    <property type="entry name" value="SCF_F-box_component"/>
</dbReference>
<dbReference type="InterPro" id="IPR006527">
    <property type="entry name" value="F-box-assoc_dom_typ1"/>
</dbReference>